<comment type="caution">
    <text evidence="1">The sequence shown here is derived from an EMBL/GenBank/DDBJ whole genome shotgun (WGS) entry which is preliminary data.</text>
</comment>
<dbReference type="EMBL" id="JAVDQS010000001">
    <property type="protein sequence ID" value="MDR6403789.1"/>
    <property type="molecule type" value="Genomic_DNA"/>
</dbReference>
<keyword evidence="2" id="KW-1185">Reference proteome</keyword>
<dbReference type="Proteomes" id="UP001184853">
    <property type="component" value="Unassembled WGS sequence"/>
</dbReference>
<organism evidence="1 2">
    <name type="scientific">Chryseobacterium geocarposphaerae</name>
    <dbReference type="NCBI Taxonomy" id="1416776"/>
    <lineage>
        <taxon>Bacteria</taxon>
        <taxon>Pseudomonadati</taxon>
        <taxon>Bacteroidota</taxon>
        <taxon>Flavobacteriia</taxon>
        <taxon>Flavobacteriales</taxon>
        <taxon>Weeksellaceae</taxon>
        <taxon>Chryseobacterium group</taxon>
        <taxon>Chryseobacterium</taxon>
    </lineage>
</organism>
<gene>
    <name evidence="1" type="ORF">J2781_000693</name>
</gene>
<evidence type="ECO:0000313" key="2">
    <source>
        <dbReference type="Proteomes" id="UP001184853"/>
    </source>
</evidence>
<sequence length="45" mass="5217">MVRHQYYEQASSDDVENSSKILPAGSQKTYGFVVLFTFKAFLIYH</sequence>
<evidence type="ECO:0000313" key="1">
    <source>
        <dbReference type="EMBL" id="MDR6403789.1"/>
    </source>
</evidence>
<protein>
    <submittedName>
        <fullName evidence="1">Uncharacterized protein</fullName>
    </submittedName>
</protein>
<reference evidence="1 2" key="1">
    <citation type="submission" date="2023-07" db="EMBL/GenBank/DDBJ databases">
        <title>Sorghum-associated microbial communities from plants grown in Nebraska, USA.</title>
        <authorList>
            <person name="Schachtman D."/>
        </authorList>
    </citation>
    <scope>NUCLEOTIDE SEQUENCE [LARGE SCALE GENOMIC DNA]</scope>
    <source>
        <strain evidence="1 2">DS1709</strain>
    </source>
</reference>
<name>A0ABU1LAP0_9FLAO</name>
<proteinExistence type="predicted"/>
<accession>A0ABU1LAP0</accession>